<sequence>MICPFLAICSCHGEAADGDGNLPTRFFGRQRSGLPARVAADQRAAVGRIAVWGHLQTGGVFLNIAILEGRYS</sequence>
<name>A0A369XPN8_9PROT</name>
<proteinExistence type="predicted"/>
<protein>
    <submittedName>
        <fullName evidence="1">Uncharacterized protein</fullName>
    </submittedName>
</protein>
<comment type="caution">
    <text evidence="1">The sequence shown here is derived from an EMBL/GenBank/DDBJ whole genome shotgun (WGS) entry which is preliminary data.</text>
</comment>
<dbReference type="Proteomes" id="UP000253831">
    <property type="component" value="Unassembled WGS sequence"/>
</dbReference>
<dbReference type="AlphaFoldDB" id="A0A369XPN8"/>
<gene>
    <name evidence="1" type="ORF">DVS81_11280</name>
</gene>
<dbReference type="EMBL" id="QPGA01000020">
    <property type="protein sequence ID" value="RDE50399.1"/>
    <property type="molecule type" value="Genomic_DNA"/>
</dbReference>
<accession>A0A369XPN8</accession>
<reference evidence="1 2" key="1">
    <citation type="submission" date="2018-05" db="EMBL/GenBank/DDBJ databases">
        <title>Integrated omic analyses show evidence that a Ca. Accumulibacter phosphatis strain performs denitrification under micro-aerobic conditions.</title>
        <authorList>
            <person name="Camejo P.Y."/>
            <person name="Katherine M.D."/>
            <person name="Daniel N.R."/>
        </authorList>
    </citation>
    <scope>NUCLEOTIDE SEQUENCE [LARGE SCALE GENOMIC DNA]</scope>
    <source>
        <strain evidence="1">UW-LDO-IC</strain>
    </source>
</reference>
<evidence type="ECO:0000313" key="1">
    <source>
        <dbReference type="EMBL" id="RDE50399.1"/>
    </source>
</evidence>
<organism evidence="1 2">
    <name type="scientific">Candidatus Accumulibacter meliphilus</name>
    <dbReference type="NCBI Taxonomy" id="2211374"/>
    <lineage>
        <taxon>Bacteria</taxon>
        <taxon>Pseudomonadati</taxon>
        <taxon>Pseudomonadota</taxon>
        <taxon>Betaproteobacteria</taxon>
        <taxon>Candidatus Accumulibacter</taxon>
    </lineage>
</organism>
<evidence type="ECO:0000313" key="2">
    <source>
        <dbReference type="Proteomes" id="UP000253831"/>
    </source>
</evidence>